<name>A0A840I973_9ACTN</name>
<dbReference type="SUPFAM" id="SSF50249">
    <property type="entry name" value="Nucleic acid-binding proteins"/>
    <property type="match status" value="1"/>
</dbReference>
<feature type="region of interest" description="Disordered" evidence="5">
    <location>
        <begin position="1"/>
        <end position="22"/>
    </location>
</feature>
<dbReference type="InterPro" id="IPR016059">
    <property type="entry name" value="DNA_ligase_ATP-dep_CS"/>
</dbReference>
<keyword evidence="3 8" id="KW-0436">Ligase</keyword>
<dbReference type="InterPro" id="IPR044119">
    <property type="entry name" value="Adenylation_LigC-like"/>
</dbReference>
<dbReference type="CDD" id="cd07905">
    <property type="entry name" value="Adenylation_DNA_ligase_LigC"/>
    <property type="match status" value="1"/>
</dbReference>
<evidence type="ECO:0000256" key="1">
    <source>
        <dbReference type="ARBA" id="ARBA00007572"/>
    </source>
</evidence>
<dbReference type="PANTHER" id="PTHR45674:SF4">
    <property type="entry name" value="DNA LIGASE 1"/>
    <property type="match status" value="1"/>
</dbReference>
<dbReference type="InterPro" id="IPR044117">
    <property type="entry name" value="OBF_LigC-like"/>
</dbReference>
<dbReference type="Gene3D" id="2.40.50.140">
    <property type="entry name" value="Nucleic acid-binding proteins"/>
    <property type="match status" value="1"/>
</dbReference>
<dbReference type="RefSeq" id="WP_183339641.1">
    <property type="nucleotide sequence ID" value="NZ_JACHNU010000001.1"/>
</dbReference>
<dbReference type="InterPro" id="IPR012309">
    <property type="entry name" value="DNA_ligase_ATP-dep_C"/>
</dbReference>
<dbReference type="Gene3D" id="3.30.1490.70">
    <property type="match status" value="1"/>
</dbReference>
<gene>
    <name evidence="8" type="ORF">BDZ31_001030</name>
</gene>
<feature type="domain" description="DNA ligase ATP-dependent C-terminal" evidence="7">
    <location>
        <begin position="209"/>
        <end position="303"/>
    </location>
</feature>
<evidence type="ECO:0000313" key="8">
    <source>
        <dbReference type="EMBL" id="MBB4661457.1"/>
    </source>
</evidence>
<feature type="domain" description="ATP-dependent DNA ligase family profile" evidence="6">
    <location>
        <begin position="23"/>
        <end position="189"/>
    </location>
</feature>
<evidence type="ECO:0000256" key="5">
    <source>
        <dbReference type="SAM" id="MobiDB-lite"/>
    </source>
</evidence>
<dbReference type="AlphaFoldDB" id="A0A840I973"/>
<comment type="caution">
    <text evidence="8">The sequence shown here is derived from an EMBL/GenBank/DDBJ whole genome shotgun (WGS) entry which is preliminary data.</text>
</comment>
<comment type="catalytic activity">
    <reaction evidence="4">
        <text>ATP + (deoxyribonucleotide)n-3'-hydroxyl + 5'-phospho-(deoxyribonucleotide)m = (deoxyribonucleotide)n+m + AMP + diphosphate.</text>
        <dbReference type="EC" id="6.5.1.1"/>
    </reaction>
</comment>
<dbReference type="GO" id="GO:0006281">
    <property type="term" value="P:DNA repair"/>
    <property type="evidence" value="ECO:0007669"/>
    <property type="project" value="InterPro"/>
</dbReference>
<organism evidence="8 9">
    <name type="scientific">Conexibacter arvalis</name>
    <dbReference type="NCBI Taxonomy" id="912552"/>
    <lineage>
        <taxon>Bacteria</taxon>
        <taxon>Bacillati</taxon>
        <taxon>Actinomycetota</taxon>
        <taxon>Thermoleophilia</taxon>
        <taxon>Solirubrobacterales</taxon>
        <taxon>Conexibacteraceae</taxon>
        <taxon>Conexibacter</taxon>
    </lineage>
</organism>
<evidence type="ECO:0000256" key="4">
    <source>
        <dbReference type="ARBA" id="ARBA00034003"/>
    </source>
</evidence>
<proteinExistence type="inferred from homology"/>
<evidence type="ECO:0000313" key="9">
    <source>
        <dbReference type="Proteomes" id="UP000585272"/>
    </source>
</evidence>
<feature type="compositionally biased region" description="Polar residues" evidence="5">
    <location>
        <begin position="13"/>
        <end position="22"/>
    </location>
</feature>
<dbReference type="CDD" id="cd07970">
    <property type="entry name" value="OBF_DNA_ligase_LigC"/>
    <property type="match status" value="1"/>
</dbReference>
<dbReference type="InterPro" id="IPR050191">
    <property type="entry name" value="ATP-dep_DNA_ligase"/>
</dbReference>
<dbReference type="GO" id="GO:0005524">
    <property type="term" value="F:ATP binding"/>
    <property type="evidence" value="ECO:0007669"/>
    <property type="project" value="InterPro"/>
</dbReference>
<dbReference type="PROSITE" id="PS00697">
    <property type="entry name" value="DNA_LIGASE_A1"/>
    <property type="match status" value="1"/>
</dbReference>
<evidence type="ECO:0000256" key="2">
    <source>
        <dbReference type="ARBA" id="ARBA00012727"/>
    </source>
</evidence>
<dbReference type="EMBL" id="JACHNU010000001">
    <property type="protein sequence ID" value="MBB4661457.1"/>
    <property type="molecule type" value="Genomic_DNA"/>
</dbReference>
<dbReference type="NCBIfam" id="NF006078">
    <property type="entry name" value="PRK08224.1"/>
    <property type="match status" value="1"/>
</dbReference>
<reference evidence="8 9" key="1">
    <citation type="submission" date="2020-08" db="EMBL/GenBank/DDBJ databases">
        <title>Genomic Encyclopedia of Archaeal and Bacterial Type Strains, Phase II (KMG-II): from individual species to whole genera.</title>
        <authorList>
            <person name="Goeker M."/>
        </authorList>
    </citation>
    <scope>NUCLEOTIDE SEQUENCE [LARGE SCALE GENOMIC DNA]</scope>
    <source>
        <strain evidence="8 9">DSM 23288</strain>
    </source>
</reference>
<accession>A0A840I973</accession>
<evidence type="ECO:0000259" key="7">
    <source>
        <dbReference type="Pfam" id="PF04679"/>
    </source>
</evidence>
<protein>
    <recommendedName>
        <fullName evidence="2">DNA ligase (ATP)</fullName>
        <ecNumber evidence="2">6.5.1.1</ecNumber>
    </recommendedName>
</protein>
<dbReference type="Proteomes" id="UP000585272">
    <property type="component" value="Unassembled WGS sequence"/>
</dbReference>
<dbReference type="Pfam" id="PF04679">
    <property type="entry name" value="DNA_ligase_A_C"/>
    <property type="match status" value="1"/>
</dbReference>
<dbReference type="InterPro" id="IPR012310">
    <property type="entry name" value="DNA_ligase_ATP-dep_cent"/>
</dbReference>
<evidence type="ECO:0000259" key="6">
    <source>
        <dbReference type="Pfam" id="PF01068"/>
    </source>
</evidence>
<comment type="similarity">
    <text evidence="1">Belongs to the ATP-dependent DNA ligase family.</text>
</comment>
<dbReference type="EC" id="6.5.1.1" evidence="2"/>
<dbReference type="InterPro" id="IPR012340">
    <property type="entry name" value="NA-bd_OB-fold"/>
</dbReference>
<dbReference type="PANTHER" id="PTHR45674">
    <property type="entry name" value="DNA LIGASE 1/3 FAMILY MEMBER"/>
    <property type="match status" value="1"/>
</dbReference>
<sequence length="315" mass="35352">MTLPLNPPLSPQLARSRSSLPSGDSWAFEPKFDGFRAIVFVDGEEVRIQSRGGRPLERYFPELRFAPGRYVVDGEIVIEDEHGVQMFDTLSQRIHPAASRIELLSVETPARFVAFDLLAEGDRTLLELPFGERRAALDALDAPGLERTPLVRTSEEAAQWLKGTSEGVVAKEWDAPYRPGERKGMAKIKRVRTLDCVIVGWRPGKEPATVGSLILGLYDDDGELHVVGHTSSLRAAERRELVGRLAPYGSGESGSADPSRWRSDKELEWVGLRPELVVEVSCDHISGRRIRHGAKLRRWRDDKPPRDCRIEQLFE</sequence>
<dbReference type="GO" id="GO:0006310">
    <property type="term" value="P:DNA recombination"/>
    <property type="evidence" value="ECO:0007669"/>
    <property type="project" value="InterPro"/>
</dbReference>
<dbReference type="GO" id="GO:0003910">
    <property type="term" value="F:DNA ligase (ATP) activity"/>
    <property type="evidence" value="ECO:0007669"/>
    <property type="project" value="UniProtKB-EC"/>
</dbReference>
<dbReference type="Pfam" id="PF01068">
    <property type="entry name" value="DNA_ligase_A_M"/>
    <property type="match status" value="1"/>
</dbReference>
<dbReference type="SUPFAM" id="SSF56091">
    <property type="entry name" value="DNA ligase/mRNA capping enzyme, catalytic domain"/>
    <property type="match status" value="1"/>
</dbReference>
<evidence type="ECO:0000256" key="3">
    <source>
        <dbReference type="ARBA" id="ARBA00022598"/>
    </source>
</evidence>
<feature type="compositionally biased region" description="Pro residues" evidence="5">
    <location>
        <begin position="1"/>
        <end position="10"/>
    </location>
</feature>
<dbReference type="Gene3D" id="3.30.470.30">
    <property type="entry name" value="DNA ligase/mRNA capping enzyme"/>
    <property type="match status" value="1"/>
</dbReference>
<keyword evidence="9" id="KW-1185">Reference proteome</keyword>